<keyword evidence="4" id="KW-0677">Repeat</keyword>
<evidence type="ECO:0000313" key="12">
    <source>
        <dbReference type="EMBL" id="CAK0840124.1"/>
    </source>
</evidence>
<protein>
    <recommendedName>
        <fullName evidence="11">Ion transport domain-containing protein</fullName>
    </recommendedName>
</protein>
<proteinExistence type="predicted"/>
<evidence type="ECO:0000256" key="8">
    <source>
        <dbReference type="ARBA" id="ARBA00023136"/>
    </source>
</evidence>
<dbReference type="InterPro" id="IPR044581">
    <property type="entry name" value="TPC1_plant"/>
</dbReference>
<reference evidence="12" key="1">
    <citation type="submission" date="2023-10" db="EMBL/GenBank/DDBJ databases">
        <authorList>
            <person name="Chen Y."/>
            <person name="Shah S."/>
            <person name="Dougan E. K."/>
            <person name="Thang M."/>
            <person name="Chan C."/>
        </authorList>
    </citation>
    <scope>NUCLEOTIDE SEQUENCE [LARGE SCALE GENOMIC DNA]</scope>
</reference>
<dbReference type="EMBL" id="CAUYUJ010014350">
    <property type="protein sequence ID" value="CAK0840124.1"/>
    <property type="molecule type" value="Genomic_DNA"/>
</dbReference>
<evidence type="ECO:0000256" key="9">
    <source>
        <dbReference type="ARBA" id="ARBA00023303"/>
    </source>
</evidence>
<keyword evidence="3 10" id="KW-0812">Transmembrane</keyword>
<organism evidence="12 13">
    <name type="scientific">Prorocentrum cordatum</name>
    <dbReference type="NCBI Taxonomy" id="2364126"/>
    <lineage>
        <taxon>Eukaryota</taxon>
        <taxon>Sar</taxon>
        <taxon>Alveolata</taxon>
        <taxon>Dinophyceae</taxon>
        <taxon>Prorocentrales</taxon>
        <taxon>Prorocentraceae</taxon>
        <taxon>Prorocentrum</taxon>
    </lineage>
</organism>
<evidence type="ECO:0000256" key="1">
    <source>
        <dbReference type="ARBA" id="ARBA00004141"/>
    </source>
</evidence>
<evidence type="ECO:0000256" key="3">
    <source>
        <dbReference type="ARBA" id="ARBA00022692"/>
    </source>
</evidence>
<keyword evidence="13" id="KW-1185">Reference proteome</keyword>
<keyword evidence="6 10" id="KW-1133">Transmembrane helix</keyword>
<dbReference type="Pfam" id="PF00520">
    <property type="entry name" value="Ion_trans"/>
    <property type="match status" value="1"/>
</dbReference>
<comment type="caution">
    <text evidence="12">The sequence shown here is derived from an EMBL/GenBank/DDBJ whole genome shotgun (WGS) entry which is preliminary data.</text>
</comment>
<dbReference type="PANTHER" id="PTHR46988">
    <property type="entry name" value="TWO PORE CALCIUM CHANNEL PROTEIN 1"/>
    <property type="match status" value="1"/>
</dbReference>
<keyword evidence="9" id="KW-0407">Ion channel</keyword>
<accession>A0ABN9T589</accession>
<evidence type="ECO:0000313" key="13">
    <source>
        <dbReference type="Proteomes" id="UP001189429"/>
    </source>
</evidence>
<dbReference type="PANTHER" id="PTHR46988:SF2">
    <property type="entry name" value="TWO PORE CALCIUM CHANNEL PROTEIN 1"/>
    <property type="match status" value="1"/>
</dbReference>
<evidence type="ECO:0000256" key="4">
    <source>
        <dbReference type="ARBA" id="ARBA00022737"/>
    </source>
</evidence>
<evidence type="ECO:0000256" key="6">
    <source>
        <dbReference type="ARBA" id="ARBA00022989"/>
    </source>
</evidence>
<sequence length="380" mass="41646">MSLPGRTVSFFPGDGDDNPAPVSSSFDAFAYKVALCLEPTREAARDQTVVVRAVAHVEAALSLTDSGARRTLSFDTRTAASAYLFIRRSTRLRVAALLLYVLMGLVERPWYCEKSFGESGLARSELCPGGRPTEDLSIWPPVTLPTRWALLLALLLQGLLLADSAIHLLARLPRQRARYFCIGLLTVSAAEVLLRLALPALAPARVWPYRIVRPLALAAGSSRIRNGIERVALAAWCARWLYLGVAISIFISTWMARVYFFDQGAPFDTYAGTLRAMFTVMTTANYPDVQTPITNQGGISWLSFLFFASFLVIHIYVLLNIVFSDIYVAASGLSMHRCLGGLHGVSRGFSGPGLVHVALGWGSKQCFGSFWLWEALAAHP</sequence>
<comment type="subcellular location">
    <subcellularLocation>
        <location evidence="1">Membrane</location>
        <topology evidence="1">Multi-pass membrane protein</topology>
    </subcellularLocation>
</comment>
<keyword evidence="8 10" id="KW-0472">Membrane</keyword>
<gene>
    <name evidence="12" type="ORF">PCOR1329_LOCUS35629</name>
</gene>
<evidence type="ECO:0000256" key="2">
    <source>
        <dbReference type="ARBA" id="ARBA00022448"/>
    </source>
</evidence>
<dbReference type="InterPro" id="IPR005821">
    <property type="entry name" value="Ion_trans_dom"/>
</dbReference>
<evidence type="ECO:0000256" key="7">
    <source>
        <dbReference type="ARBA" id="ARBA00023065"/>
    </source>
</evidence>
<feature type="transmembrane region" description="Helical" evidence="10">
    <location>
        <begin position="298"/>
        <end position="319"/>
    </location>
</feature>
<keyword evidence="7" id="KW-0406">Ion transport</keyword>
<evidence type="ECO:0000259" key="11">
    <source>
        <dbReference type="Pfam" id="PF00520"/>
    </source>
</evidence>
<feature type="transmembrane region" description="Helical" evidence="10">
    <location>
        <begin position="148"/>
        <end position="170"/>
    </location>
</feature>
<feature type="domain" description="Ion transport" evidence="11">
    <location>
        <begin position="184"/>
        <end position="323"/>
    </location>
</feature>
<feature type="transmembrane region" description="Helical" evidence="10">
    <location>
        <begin position="240"/>
        <end position="260"/>
    </location>
</feature>
<feature type="transmembrane region" description="Helical" evidence="10">
    <location>
        <begin position="94"/>
        <end position="111"/>
    </location>
</feature>
<evidence type="ECO:0000256" key="10">
    <source>
        <dbReference type="SAM" id="Phobius"/>
    </source>
</evidence>
<dbReference type="Proteomes" id="UP001189429">
    <property type="component" value="Unassembled WGS sequence"/>
</dbReference>
<name>A0ABN9T589_9DINO</name>
<keyword evidence="5" id="KW-0106">Calcium</keyword>
<keyword evidence="2" id="KW-0813">Transport</keyword>
<evidence type="ECO:0000256" key="5">
    <source>
        <dbReference type="ARBA" id="ARBA00022837"/>
    </source>
</evidence>